<protein>
    <submittedName>
        <fullName evidence="1">Uncharacterized protein</fullName>
    </submittedName>
</protein>
<dbReference type="Proteomes" id="UP001054837">
    <property type="component" value="Unassembled WGS sequence"/>
</dbReference>
<accession>A0AAV4V6R9</accession>
<name>A0AAV4V6R9_9ARAC</name>
<reference evidence="1 2" key="1">
    <citation type="submission" date="2021-06" db="EMBL/GenBank/DDBJ databases">
        <title>Caerostris darwini draft genome.</title>
        <authorList>
            <person name="Kono N."/>
            <person name="Arakawa K."/>
        </authorList>
    </citation>
    <scope>NUCLEOTIDE SEQUENCE [LARGE SCALE GENOMIC DNA]</scope>
</reference>
<organism evidence="1 2">
    <name type="scientific">Caerostris darwini</name>
    <dbReference type="NCBI Taxonomy" id="1538125"/>
    <lineage>
        <taxon>Eukaryota</taxon>
        <taxon>Metazoa</taxon>
        <taxon>Ecdysozoa</taxon>
        <taxon>Arthropoda</taxon>
        <taxon>Chelicerata</taxon>
        <taxon>Arachnida</taxon>
        <taxon>Araneae</taxon>
        <taxon>Araneomorphae</taxon>
        <taxon>Entelegynae</taxon>
        <taxon>Araneoidea</taxon>
        <taxon>Araneidae</taxon>
        <taxon>Caerostris</taxon>
    </lineage>
</organism>
<evidence type="ECO:0000313" key="1">
    <source>
        <dbReference type="EMBL" id="GIY65359.1"/>
    </source>
</evidence>
<keyword evidence="2" id="KW-1185">Reference proteome</keyword>
<comment type="caution">
    <text evidence="1">The sequence shown here is derived from an EMBL/GenBank/DDBJ whole genome shotgun (WGS) entry which is preliminary data.</text>
</comment>
<proteinExistence type="predicted"/>
<evidence type="ECO:0000313" key="2">
    <source>
        <dbReference type="Proteomes" id="UP001054837"/>
    </source>
</evidence>
<dbReference type="AlphaFoldDB" id="A0AAV4V6R9"/>
<dbReference type="EMBL" id="BPLQ01012409">
    <property type="protein sequence ID" value="GIY65359.1"/>
    <property type="molecule type" value="Genomic_DNA"/>
</dbReference>
<gene>
    <name evidence="1" type="ORF">CDAR_105241</name>
</gene>
<sequence>MYSVTHRYGIKKVAKTVARKRLSGVGTTAGNPGHYGRESQDVSTAPSSHYFELKLSYCLESGQQLRGLSPLRLISGPAWSVLLDSWNRDGSISSPNPLLVVFVRIDDFCSQV</sequence>